<dbReference type="OrthoDB" id="2146436at2759"/>
<comment type="subcellular location">
    <subcellularLocation>
        <location evidence="1">Cell membrane</location>
    </subcellularLocation>
    <subcellularLocation>
        <location evidence="7">Endomembrane system</location>
        <topology evidence="7">Lipid-anchor</topology>
    </subcellularLocation>
</comment>
<evidence type="ECO:0000256" key="8">
    <source>
        <dbReference type="SAM" id="SignalP"/>
    </source>
</evidence>
<gene>
    <name evidence="10" type="ORF">CcCBS67573_g05937</name>
</gene>
<accession>A0A507F9P0</accession>
<dbReference type="AlphaFoldDB" id="A0A507F9P0"/>
<evidence type="ECO:0000313" key="10">
    <source>
        <dbReference type="EMBL" id="TPX72066.1"/>
    </source>
</evidence>
<evidence type="ECO:0000256" key="2">
    <source>
        <dbReference type="ARBA" id="ARBA00022475"/>
    </source>
</evidence>
<dbReference type="InterPro" id="IPR046936">
    <property type="entry name" value="BIM1-like"/>
</dbReference>
<keyword evidence="6" id="KW-0449">Lipoprotein</keyword>
<organism evidence="10 11">
    <name type="scientific">Chytriomyces confervae</name>
    <dbReference type="NCBI Taxonomy" id="246404"/>
    <lineage>
        <taxon>Eukaryota</taxon>
        <taxon>Fungi</taxon>
        <taxon>Fungi incertae sedis</taxon>
        <taxon>Chytridiomycota</taxon>
        <taxon>Chytridiomycota incertae sedis</taxon>
        <taxon>Chytridiomycetes</taxon>
        <taxon>Chytridiales</taxon>
        <taxon>Chytriomycetaceae</taxon>
        <taxon>Chytriomyces</taxon>
    </lineage>
</organism>
<evidence type="ECO:0000313" key="11">
    <source>
        <dbReference type="Proteomes" id="UP000320333"/>
    </source>
</evidence>
<dbReference type="Pfam" id="PF20238">
    <property type="entry name" value="BIM1-like_dom"/>
    <property type="match status" value="1"/>
</dbReference>
<evidence type="ECO:0000256" key="5">
    <source>
        <dbReference type="ARBA" id="ARBA00023180"/>
    </source>
</evidence>
<keyword evidence="3 8" id="KW-0732">Signal</keyword>
<evidence type="ECO:0000256" key="1">
    <source>
        <dbReference type="ARBA" id="ARBA00004236"/>
    </source>
</evidence>
<dbReference type="GO" id="GO:0012505">
    <property type="term" value="C:endomembrane system"/>
    <property type="evidence" value="ECO:0007669"/>
    <property type="project" value="UniProtKB-SubCell"/>
</dbReference>
<dbReference type="PANTHER" id="PTHR34992">
    <property type="entry name" value="HYPHAL ANASTAMOSIS-7 PROTEIN"/>
    <property type="match status" value="1"/>
</dbReference>
<reference evidence="10 11" key="1">
    <citation type="journal article" date="2019" name="Sci. Rep.">
        <title>Comparative genomics of chytrid fungi reveal insights into the obligate biotrophic and pathogenic lifestyle of Synchytrium endobioticum.</title>
        <authorList>
            <person name="van de Vossenberg B.T.L.H."/>
            <person name="Warris S."/>
            <person name="Nguyen H.D.T."/>
            <person name="van Gent-Pelzer M.P.E."/>
            <person name="Joly D.L."/>
            <person name="van de Geest H.C."/>
            <person name="Bonants P.J.M."/>
            <person name="Smith D.S."/>
            <person name="Levesque C.A."/>
            <person name="van der Lee T.A.J."/>
        </authorList>
    </citation>
    <scope>NUCLEOTIDE SEQUENCE [LARGE SCALE GENOMIC DNA]</scope>
    <source>
        <strain evidence="10 11">CBS 675.73</strain>
    </source>
</reference>
<proteinExistence type="predicted"/>
<feature type="chain" id="PRO_5021325803" description="Copper acquisition factor BIM1-like domain-containing protein" evidence="8">
    <location>
        <begin position="19"/>
        <end position="204"/>
    </location>
</feature>
<comment type="caution">
    <text evidence="10">The sequence shown here is derived from an EMBL/GenBank/DDBJ whole genome shotgun (WGS) entry which is preliminary data.</text>
</comment>
<feature type="signal peptide" evidence="8">
    <location>
        <begin position="1"/>
        <end position="18"/>
    </location>
</feature>
<evidence type="ECO:0000256" key="3">
    <source>
        <dbReference type="ARBA" id="ARBA00022729"/>
    </source>
</evidence>
<evidence type="ECO:0000259" key="9">
    <source>
        <dbReference type="Pfam" id="PF20238"/>
    </source>
</evidence>
<protein>
    <recommendedName>
        <fullName evidence="9">Copper acquisition factor BIM1-like domain-containing protein</fullName>
    </recommendedName>
</protein>
<evidence type="ECO:0000256" key="6">
    <source>
        <dbReference type="ARBA" id="ARBA00023288"/>
    </source>
</evidence>
<feature type="domain" description="Copper acquisition factor BIM1-like" evidence="9">
    <location>
        <begin position="17"/>
        <end position="149"/>
    </location>
</feature>
<evidence type="ECO:0000256" key="7">
    <source>
        <dbReference type="ARBA" id="ARBA00037868"/>
    </source>
</evidence>
<keyword evidence="2" id="KW-1003">Cell membrane</keyword>
<dbReference type="EMBL" id="QEAP01000232">
    <property type="protein sequence ID" value="TPX72066.1"/>
    <property type="molecule type" value="Genomic_DNA"/>
</dbReference>
<sequence length="204" mass="20881">MLAAIALTLIAAVSSVSAHLEMLTPLPRNVGTMPDQQIGPCANAPTPANRVPFSTLQNNIVLAFYWDGSNDIFLGFGSNPTTFPYKIGALPNAKMGETYTVPLDLTSVPAELLTSGGEATIQVVCHQPKFDIYQCADVTLEANTKAVVPSKSNSTVSASAGASKPMAMTTGAAAAATTAAKTSDASPVSIVKAGLAAVLVAMLL</sequence>
<keyword evidence="4" id="KW-0472">Membrane</keyword>
<name>A0A507F9P0_9FUNG</name>
<keyword evidence="5" id="KW-0325">Glycoprotein</keyword>
<dbReference type="PANTHER" id="PTHR34992:SF1">
    <property type="entry name" value="COPPER ACQUISITION FACTOR BIM1-LIKE DOMAIN-CONTAINING PROTEIN"/>
    <property type="match status" value="1"/>
</dbReference>
<dbReference type="InterPro" id="IPR046530">
    <property type="entry name" value="BIM1-like_dom"/>
</dbReference>
<keyword evidence="11" id="KW-1185">Reference proteome</keyword>
<dbReference type="STRING" id="246404.A0A507F9P0"/>
<dbReference type="Proteomes" id="UP000320333">
    <property type="component" value="Unassembled WGS sequence"/>
</dbReference>
<dbReference type="GO" id="GO:0005886">
    <property type="term" value="C:plasma membrane"/>
    <property type="evidence" value="ECO:0007669"/>
    <property type="project" value="UniProtKB-SubCell"/>
</dbReference>
<evidence type="ECO:0000256" key="4">
    <source>
        <dbReference type="ARBA" id="ARBA00023136"/>
    </source>
</evidence>